<dbReference type="InterPro" id="IPR038695">
    <property type="entry name" value="Saro_0823-like_sf"/>
</dbReference>
<protein>
    <submittedName>
        <fullName evidence="1">DUF192 domain-containing protein</fullName>
    </submittedName>
</protein>
<dbReference type="OrthoDB" id="9813379at2"/>
<reference evidence="1 2" key="1">
    <citation type="journal article" date="2016" name="Int. J. Syst. Evol. Microbiol.">
        <title>Acidipila dinghuensis sp. nov., an acidobacterium isolated from forest soil.</title>
        <authorList>
            <person name="Jiang Y.W."/>
            <person name="Wang J."/>
            <person name="Chen M.H."/>
            <person name="Lv Y.Y."/>
            <person name="Qiu L.H."/>
        </authorList>
    </citation>
    <scope>NUCLEOTIDE SEQUENCE [LARGE SCALE GENOMIC DNA]</scope>
    <source>
        <strain evidence="1 2">DHOF10</strain>
    </source>
</reference>
<proteinExistence type="predicted"/>
<keyword evidence="2" id="KW-1185">Reference proteome</keyword>
<sequence length="116" mass="12890">MSVRNESTGKNIGGQIEIANTSFTRMRGLLGRRQLAPEEGLWIKPSSGVHTIGMKFAIDVIGLDRKHRVVHLWNALVPNRITAVHWKISSVLEVPAGRIVESGTRIGHTLEMDTRN</sequence>
<evidence type="ECO:0000313" key="1">
    <source>
        <dbReference type="EMBL" id="RXS93901.1"/>
    </source>
</evidence>
<name>A0A4Q1SAF7_9BACT</name>
<evidence type="ECO:0000313" key="2">
    <source>
        <dbReference type="Proteomes" id="UP000290253"/>
    </source>
</evidence>
<accession>A0A4Q1SAF7</accession>
<dbReference type="Proteomes" id="UP000290253">
    <property type="component" value="Unassembled WGS sequence"/>
</dbReference>
<dbReference type="InterPro" id="IPR003795">
    <property type="entry name" value="DUF192"/>
</dbReference>
<gene>
    <name evidence="1" type="ORF">ESZ00_16310</name>
</gene>
<dbReference type="Gene3D" id="2.60.120.1140">
    <property type="entry name" value="Protein of unknown function DUF192"/>
    <property type="match status" value="1"/>
</dbReference>
<dbReference type="Pfam" id="PF02643">
    <property type="entry name" value="DUF192"/>
    <property type="match status" value="1"/>
</dbReference>
<dbReference type="AlphaFoldDB" id="A0A4Q1SAF7"/>
<comment type="caution">
    <text evidence="1">The sequence shown here is derived from an EMBL/GenBank/DDBJ whole genome shotgun (WGS) entry which is preliminary data.</text>
</comment>
<dbReference type="EMBL" id="SDMK01000004">
    <property type="protein sequence ID" value="RXS93901.1"/>
    <property type="molecule type" value="Genomic_DNA"/>
</dbReference>
<organism evidence="1 2">
    <name type="scientific">Silvibacterium dinghuense</name>
    <dbReference type="NCBI Taxonomy" id="1560006"/>
    <lineage>
        <taxon>Bacteria</taxon>
        <taxon>Pseudomonadati</taxon>
        <taxon>Acidobacteriota</taxon>
        <taxon>Terriglobia</taxon>
        <taxon>Terriglobales</taxon>
        <taxon>Acidobacteriaceae</taxon>
        <taxon>Silvibacterium</taxon>
    </lineage>
</organism>